<dbReference type="Gene3D" id="1.10.30.50">
    <property type="match status" value="1"/>
</dbReference>
<proteinExistence type="predicted"/>
<organism evidence="3 4">
    <name type="scientific">Clostridium gelidum</name>
    <dbReference type="NCBI Taxonomy" id="704125"/>
    <lineage>
        <taxon>Bacteria</taxon>
        <taxon>Bacillati</taxon>
        <taxon>Bacillota</taxon>
        <taxon>Clostridia</taxon>
        <taxon>Eubacteriales</taxon>
        <taxon>Clostridiaceae</taxon>
        <taxon>Clostridium</taxon>
    </lineage>
</organism>
<keyword evidence="4" id="KW-1185">Reference proteome</keyword>
<accession>A0ABN6J427</accession>
<evidence type="ECO:0000259" key="1">
    <source>
        <dbReference type="Pfam" id="PF13391"/>
    </source>
</evidence>
<dbReference type="Pfam" id="PF13391">
    <property type="entry name" value="HNH_2"/>
    <property type="match status" value="1"/>
</dbReference>
<dbReference type="Pfam" id="PF20277">
    <property type="entry name" value="CTD11"/>
    <property type="match status" value="1"/>
</dbReference>
<evidence type="ECO:0000259" key="2">
    <source>
        <dbReference type="Pfam" id="PF20277"/>
    </source>
</evidence>
<protein>
    <recommendedName>
        <fullName evidence="5">HNH endonuclease</fullName>
    </recommendedName>
</protein>
<dbReference type="InterPro" id="IPR046921">
    <property type="entry name" value="ABC-3C_CTD11"/>
</dbReference>
<name>A0ABN6J427_9CLOT</name>
<gene>
    <name evidence="3" type="ORF">psyc5s11_45350</name>
</gene>
<dbReference type="RefSeq" id="WP_224034729.1">
    <property type="nucleotide sequence ID" value="NZ_AP024849.1"/>
</dbReference>
<reference evidence="4" key="1">
    <citation type="submission" date="2021-07" db="EMBL/GenBank/DDBJ databases">
        <title>Complete genome sequencing of a Clostridium isolate.</title>
        <authorList>
            <person name="Ueki A."/>
            <person name="Tonouchi A."/>
        </authorList>
    </citation>
    <scope>NUCLEOTIDE SEQUENCE [LARGE SCALE GENOMIC DNA]</scope>
    <source>
        <strain evidence="4">C5S11</strain>
    </source>
</reference>
<evidence type="ECO:0000313" key="4">
    <source>
        <dbReference type="Proteomes" id="UP000824633"/>
    </source>
</evidence>
<sequence length="253" mass="30000">MQDNRKDFTNNEKMVLYSEVEGHCPVCGDILTHKKNGQIHKTFEVAHIYPANPRLNEIELLKNEIRLSEDVNDLNNVIAVCRKCHKQFDTPRTVEEYKKWYRIKQKLVQDIERKNTYQLFNIEAEIKIVLEKLNNPNSESELIHLSYESLKIDVKANESLSYIIKRTIKSDVVDYFDFIKRLFIEINKVTPYKFETLASQIKVFYFKCMQINQSQDYVYGALVDWIYEKTDCYSKRACEVVVAYFVQDCEVFS</sequence>
<dbReference type="Proteomes" id="UP000824633">
    <property type="component" value="Chromosome"/>
</dbReference>
<dbReference type="EMBL" id="AP024849">
    <property type="protein sequence ID" value="BCZ48468.1"/>
    <property type="molecule type" value="Genomic_DNA"/>
</dbReference>
<evidence type="ECO:0008006" key="5">
    <source>
        <dbReference type="Google" id="ProtNLM"/>
    </source>
</evidence>
<feature type="domain" description="HNH nuclease" evidence="1">
    <location>
        <begin position="24"/>
        <end position="90"/>
    </location>
</feature>
<feature type="domain" description="ABC-three component systems C-terminal" evidence="2">
    <location>
        <begin position="118"/>
        <end position="252"/>
    </location>
</feature>
<evidence type="ECO:0000313" key="3">
    <source>
        <dbReference type="EMBL" id="BCZ48468.1"/>
    </source>
</evidence>
<dbReference type="InterPro" id="IPR003615">
    <property type="entry name" value="HNH_nuc"/>
</dbReference>